<evidence type="ECO:0000256" key="1">
    <source>
        <dbReference type="SAM" id="MobiDB-lite"/>
    </source>
</evidence>
<reference evidence="2" key="1">
    <citation type="journal article" date="2022" name="bioRxiv">
        <title>Sequencing and chromosome-scale assembly of the giantPleurodeles waltlgenome.</title>
        <authorList>
            <person name="Brown T."/>
            <person name="Elewa A."/>
            <person name="Iarovenko S."/>
            <person name="Subramanian E."/>
            <person name="Araus A.J."/>
            <person name="Petzold A."/>
            <person name="Susuki M."/>
            <person name="Suzuki K.-i.T."/>
            <person name="Hayashi T."/>
            <person name="Toyoda A."/>
            <person name="Oliveira C."/>
            <person name="Osipova E."/>
            <person name="Leigh N.D."/>
            <person name="Simon A."/>
            <person name="Yun M.H."/>
        </authorList>
    </citation>
    <scope>NUCLEOTIDE SEQUENCE</scope>
    <source>
        <strain evidence="2">20211129_DDA</strain>
        <tissue evidence="2">Liver</tissue>
    </source>
</reference>
<evidence type="ECO:0000313" key="2">
    <source>
        <dbReference type="EMBL" id="KAJ1210258.1"/>
    </source>
</evidence>
<gene>
    <name evidence="2" type="ORF">NDU88_005624</name>
</gene>
<feature type="compositionally biased region" description="Polar residues" evidence="1">
    <location>
        <begin position="156"/>
        <end position="166"/>
    </location>
</feature>
<dbReference type="EMBL" id="JANPWB010000002">
    <property type="protein sequence ID" value="KAJ1210258.1"/>
    <property type="molecule type" value="Genomic_DNA"/>
</dbReference>
<dbReference type="Proteomes" id="UP001066276">
    <property type="component" value="Chromosome 1_2"/>
</dbReference>
<organism evidence="2 3">
    <name type="scientific">Pleurodeles waltl</name>
    <name type="common">Iberian ribbed newt</name>
    <dbReference type="NCBI Taxonomy" id="8319"/>
    <lineage>
        <taxon>Eukaryota</taxon>
        <taxon>Metazoa</taxon>
        <taxon>Chordata</taxon>
        <taxon>Craniata</taxon>
        <taxon>Vertebrata</taxon>
        <taxon>Euteleostomi</taxon>
        <taxon>Amphibia</taxon>
        <taxon>Batrachia</taxon>
        <taxon>Caudata</taxon>
        <taxon>Salamandroidea</taxon>
        <taxon>Salamandridae</taxon>
        <taxon>Pleurodelinae</taxon>
        <taxon>Pleurodeles</taxon>
    </lineage>
</organism>
<proteinExistence type="predicted"/>
<sequence length="166" mass="17187">MSLQPSLTLHVPGPELLRSFHGSYGTTGKVTLVLSQMPPQDMQSPVGRESSLTRDHHANKAPVTLSNPDAGGGNPHTSWALTRNKRNVVVSGGPPGSSLCPGEGLLSLARPPLLLRDPIGAAGSSVPRPGPSAFSQLHTPDSYGRPHLANEAPGSQAHQCAPSSGF</sequence>
<feature type="region of interest" description="Disordered" evidence="1">
    <location>
        <begin position="120"/>
        <end position="166"/>
    </location>
</feature>
<comment type="caution">
    <text evidence="2">The sequence shown here is derived from an EMBL/GenBank/DDBJ whole genome shotgun (WGS) entry which is preliminary data.</text>
</comment>
<evidence type="ECO:0000313" key="3">
    <source>
        <dbReference type="Proteomes" id="UP001066276"/>
    </source>
</evidence>
<keyword evidence="3" id="KW-1185">Reference proteome</keyword>
<accession>A0AAV7W8D3</accession>
<name>A0AAV7W8D3_PLEWA</name>
<dbReference type="AlphaFoldDB" id="A0AAV7W8D3"/>
<feature type="region of interest" description="Disordered" evidence="1">
    <location>
        <begin position="60"/>
        <end position="80"/>
    </location>
</feature>
<protein>
    <submittedName>
        <fullName evidence="2">Uncharacterized protein</fullName>
    </submittedName>
</protein>